<protein>
    <submittedName>
        <fullName evidence="1">Polysialyltransferase family glycosyltransferase</fullName>
    </submittedName>
</protein>
<evidence type="ECO:0000313" key="1">
    <source>
        <dbReference type="EMBL" id="MEL0613788.1"/>
    </source>
</evidence>
<keyword evidence="2" id="KW-1185">Reference proteome</keyword>
<accession>A0ABU9G5N3</accession>
<dbReference type="Proteomes" id="UP001379949">
    <property type="component" value="Unassembled WGS sequence"/>
</dbReference>
<gene>
    <name evidence="1" type="ORF">V6242_11585</name>
</gene>
<dbReference type="RefSeq" id="WP_341567460.1">
    <property type="nucleotide sequence ID" value="NZ_JBAKAR010000009.1"/>
</dbReference>
<dbReference type="InterPro" id="IPR010866">
    <property type="entry name" value="A-2_8-polyST"/>
</dbReference>
<name>A0ABU9G5N3_9GAMM</name>
<reference evidence="1 2" key="1">
    <citation type="submission" date="2024-02" db="EMBL/GenBank/DDBJ databases">
        <title>Bacteria isolated from the canopy kelp, Nereocystis luetkeana.</title>
        <authorList>
            <person name="Pfister C.A."/>
            <person name="Younker I.T."/>
            <person name="Light S.H."/>
        </authorList>
    </citation>
    <scope>NUCLEOTIDE SEQUENCE [LARGE SCALE GENOMIC DNA]</scope>
    <source>
        <strain evidence="1 2">TI.4.07</strain>
    </source>
</reference>
<evidence type="ECO:0000313" key="2">
    <source>
        <dbReference type="Proteomes" id="UP001379949"/>
    </source>
</evidence>
<dbReference type="Pfam" id="PF07388">
    <property type="entry name" value="A-2_8-polyST"/>
    <property type="match status" value="1"/>
</dbReference>
<dbReference type="EMBL" id="JBAKAR010000009">
    <property type="protein sequence ID" value="MEL0613788.1"/>
    <property type="molecule type" value="Genomic_DNA"/>
</dbReference>
<organism evidence="1 2">
    <name type="scientific">Marinomonas arenicola</name>
    <dbReference type="NCBI Taxonomy" id="569601"/>
    <lineage>
        <taxon>Bacteria</taxon>
        <taxon>Pseudomonadati</taxon>
        <taxon>Pseudomonadota</taxon>
        <taxon>Gammaproteobacteria</taxon>
        <taxon>Oceanospirillales</taxon>
        <taxon>Oceanospirillaceae</taxon>
        <taxon>Marinomonas</taxon>
    </lineage>
</organism>
<proteinExistence type="predicted"/>
<comment type="caution">
    <text evidence="1">The sequence shown here is derived from an EMBL/GenBank/DDBJ whole genome shotgun (WGS) entry which is preliminary data.</text>
</comment>
<sequence>MYFFLINNDYHFKDACKEIENAKIPKENVLFICVPHKIDIFNLRVSGYKYVVFESPLLRLIGFLNVFSILKIKNEIIDFAKKIGGAPRLYIYTEYELLNHLVVKIFKKKGSDVFIIEDNGLATYAINKMAIPKLTKKIIFYDCKFIIPAFLLGVKETKVVRSDGNSFPVMEDGFFSGCIYRNNVSNLRAFPTFLLKKKMVEKRVIRNSTVLYLNQDIYNFYMTKSDYFKYLDLLVTNMKKKYDRIIFKFHPREVGKDMEFLIKDMYKELDFIDDVSFIESGIYEISPCKVLSFNSSALIGLENDGWDVEYTFHQWNRVKVSPMLEAIETSLDEISSKLKSHDVIEINTVFDV</sequence>